<dbReference type="InterPro" id="IPR014721">
    <property type="entry name" value="Ribsml_uS5_D2-typ_fold_subgr"/>
</dbReference>
<dbReference type="PANTHER" id="PTHR33992">
    <property type="entry name" value="RIBONUCLEASE P PROTEIN COMPONENT"/>
    <property type="match status" value="1"/>
</dbReference>
<dbReference type="HAMAP" id="MF_00227">
    <property type="entry name" value="RNase_P"/>
    <property type="match status" value="1"/>
</dbReference>
<keyword evidence="6" id="KW-0694">RNA-binding</keyword>
<dbReference type="InterPro" id="IPR020568">
    <property type="entry name" value="Ribosomal_Su5_D2-typ_SF"/>
</dbReference>
<keyword evidence="5" id="KW-0378">Hydrolase</keyword>
<reference evidence="7" key="1">
    <citation type="submission" date="2020-05" db="EMBL/GenBank/DDBJ databases">
        <authorList>
            <person name="Chiriac C."/>
            <person name="Salcher M."/>
            <person name="Ghai R."/>
            <person name="Kavagutti S V."/>
        </authorList>
    </citation>
    <scope>NUCLEOTIDE SEQUENCE</scope>
</reference>
<evidence type="ECO:0000256" key="3">
    <source>
        <dbReference type="ARBA" id="ARBA00022722"/>
    </source>
</evidence>
<evidence type="ECO:0000256" key="6">
    <source>
        <dbReference type="ARBA" id="ARBA00022884"/>
    </source>
</evidence>
<dbReference type="PROSITE" id="PS00648">
    <property type="entry name" value="RIBONUCLEASE_P"/>
    <property type="match status" value="1"/>
</dbReference>
<organism evidence="7">
    <name type="scientific">freshwater metagenome</name>
    <dbReference type="NCBI Taxonomy" id="449393"/>
    <lineage>
        <taxon>unclassified sequences</taxon>
        <taxon>metagenomes</taxon>
        <taxon>ecological metagenomes</taxon>
    </lineage>
</organism>
<dbReference type="EMBL" id="CAEZTM010000006">
    <property type="protein sequence ID" value="CAB4563429.1"/>
    <property type="molecule type" value="Genomic_DNA"/>
</dbReference>
<evidence type="ECO:0000256" key="2">
    <source>
        <dbReference type="ARBA" id="ARBA00022694"/>
    </source>
</evidence>
<gene>
    <name evidence="7" type="ORF">UFOPK1684_00262</name>
</gene>
<dbReference type="Gene3D" id="3.30.230.10">
    <property type="match status" value="1"/>
</dbReference>
<dbReference type="GO" id="GO:0042781">
    <property type="term" value="F:3'-tRNA processing endoribonuclease activity"/>
    <property type="evidence" value="ECO:0007669"/>
    <property type="project" value="TreeGrafter"/>
</dbReference>
<dbReference type="AlphaFoldDB" id="A0A6J6DKK8"/>
<dbReference type="InterPro" id="IPR000100">
    <property type="entry name" value="RNase_P"/>
</dbReference>
<keyword evidence="4" id="KW-0255">Endonuclease</keyword>
<evidence type="ECO:0000256" key="5">
    <source>
        <dbReference type="ARBA" id="ARBA00022801"/>
    </source>
</evidence>
<evidence type="ECO:0000256" key="1">
    <source>
        <dbReference type="ARBA" id="ARBA00002663"/>
    </source>
</evidence>
<dbReference type="GO" id="GO:0000049">
    <property type="term" value="F:tRNA binding"/>
    <property type="evidence" value="ECO:0007669"/>
    <property type="project" value="InterPro"/>
</dbReference>
<comment type="function">
    <text evidence="1">RNaseP catalyzes the removal of the 5'-leader sequence from pre-tRNA to produce the mature 5'-terminus. It can also cleave other RNA substrates such as 4.5S RNA. The protein component plays an auxiliary but essential role in vivo by binding to the 5'-leader sequence and broadening the substrate specificity of the ribozyme.</text>
</comment>
<proteinExistence type="inferred from homology"/>
<evidence type="ECO:0000256" key="4">
    <source>
        <dbReference type="ARBA" id="ARBA00022759"/>
    </source>
</evidence>
<keyword evidence="2" id="KW-0819">tRNA processing</keyword>
<name>A0A6J6DKK8_9ZZZZ</name>
<dbReference type="GO" id="GO:0030677">
    <property type="term" value="C:ribonuclease P complex"/>
    <property type="evidence" value="ECO:0007669"/>
    <property type="project" value="TreeGrafter"/>
</dbReference>
<dbReference type="Pfam" id="PF00825">
    <property type="entry name" value="Ribonuclease_P"/>
    <property type="match status" value="1"/>
</dbReference>
<dbReference type="PANTHER" id="PTHR33992:SF1">
    <property type="entry name" value="RIBONUCLEASE P PROTEIN COMPONENT"/>
    <property type="match status" value="1"/>
</dbReference>
<dbReference type="NCBIfam" id="TIGR00188">
    <property type="entry name" value="rnpA"/>
    <property type="match status" value="1"/>
</dbReference>
<keyword evidence="3" id="KW-0540">Nuclease</keyword>
<accession>A0A6J6DKK8</accession>
<dbReference type="GO" id="GO:0004526">
    <property type="term" value="F:ribonuclease P activity"/>
    <property type="evidence" value="ECO:0007669"/>
    <property type="project" value="InterPro"/>
</dbReference>
<evidence type="ECO:0000313" key="7">
    <source>
        <dbReference type="EMBL" id="CAB4563429.1"/>
    </source>
</evidence>
<dbReference type="SUPFAM" id="SSF54211">
    <property type="entry name" value="Ribosomal protein S5 domain 2-like"/>
    <property type="match status" value="1"/>
</dbReference>
<sequence>MLARVHRIVDGDHLRRVSRRGDRNATDYFVVARLATHPGTPGRFGFVVSKKVGGAVIRNRLKRRLREMAWNEILEGFSGEDVVVRALPAGGVASYEELARAWRGLFRP</sequence>
<dbReference type="InterPro" id="IPR020539">
    <property type="entry name" value="RNase_P_CS"/>
</dbReference>
<protein>
    <submittedName>
        <fullName evidence="7">Unannotated protein</fullName>
    </submittedName>
</protein>